<keyword evidence="4" id="KW-0507">mRNA processing</keyword>
<comment type="similarity">
    <text evidence="2">Belongs to the DCP1 family.</text>
</comment>
<feature type="region of interest" description="Disordered" evidence="5">
    <location>
        <begin position="239"/>
        <end position="320"/>
    </location>
</feature>
<dbReference type="AlphaFoldDB" id="A0A1Y2HUB4"/>
<dbReference type="Pfam" id="PF06058">
    <property type="entry name" value="DCP1"/>
    <property type="match status" value="1"/>
</dbReference>
<feature type="region of interest" description="Disordered" evidence="5">
    <location>
        <begin position="159"/>
        <end position="180"/>
    </location>
</feature>
<feature type="compositionally biased region" description="Polar residues" evidence="5">
    <location>
        <begin position="208"/>
        <end position="225"/>
    </location>
</feature>
<feature type="region of interest" description="Disordered" evidence="5">
    <location>
        <begin position="471"/>
        <end position="515"/>
    </location>
</feature>
<dbReference type="GO" id="GO:0000290">
    <property type="term" value="P:deadenylation-dependent decapping of nuclear-transcribed mRNA"/>
    <property type="evidence" value="ECO:0007669"/>
    <property type="project" value="InterPro"/>
</dbReference>
<dbReference type="GO" id="GO:0003729">
    <property type="term" value="F:mRNA binding"/>
    <property type="evidence" value="ECO:0007669"/>
    <property type="project" value="TreeGrafter"/>
</dbReference>
<feature type="region of interest" description="Disordered" evidence="5">
    <location>
        <begin position="197"/>
        <end position="226"/>
    </location>
</feature>
<keyword evidence="7" id="KW-1185">Reference proteome</keyword>
<dbReference type="InterPro" id="IPR010334">
    <property type="entry name" value="Dcp1"/>
</dbReference>
<dbReference type="OrthoDB" id="440673at2759"/>
<evidence type="ECO:0008006" key="8">
    <source>
        <dbReference type="Google" id="ProtNLM"/>
    </source>
</evidence>
<dbReference type="PANTHER" id="PTHR16290">
    <property type="entry name" value="TRANSCRIPTION FACTOR SMIF DECAPPING ENZYME DCP1"/>
    <property type="match status" value="1"/>
</dbReference>
<feature type="region of interest" description="Disordered" evidence="5">
    <location>
        <begin position="1"/>
        <end position="24"/>
    </location>
</feature>
<dbReference type="PANTHER" id="PTHR16290:SF0">
    <property type="entry name" value="DECAPPING PROTEIN 1, ISOFORM A"/>
    <property type="match status" value="1"/>
</dbReference>
<evidence type="ECO:0000256" key="3">
    <source>
        <dbReference type="ARBA" id="ARBA00022490"/>
    </source>
</evidence>
<sequence length="515" mass="53490">MTSNHTKDRAQPLGHGPAHSQSQAKDDLRLQANLQVLKRKDPLVSHIVDSTPHVTLYRYMTPTPGSDSPAGWTRDGIEGTMFLFARSARPTHGIFIMNRLSTSNYYLPLTSDLVWHVSGDYLMFKAQDKNTYGIWFFEQADRRKFFDVITQLCKQEDTNNNTRSANATSTTKPAAGGTSSAKLLASAQNDLMGMIQRARGSSGDPGASSINSVTSSNAPSATVSAGDSDMARLMAKLSTASPAPGPVPLDASVTSPPRSAAPIRPSSPARTKSPTKKPTPAAPASPTKPTANPAATLASSPIKPTSTTPAAPAQVPSNAAQEVDPIRLAHATMSLMHAFPPGLPSRQALRDSLIARVTNDSMFLDAVWATYAQMSAAAAAAAAATPGMGMGLPGAPPLGMPPGMSMGLGANMGMGMGMRPSQAMSPGLGFGPTVPPQGMPPVNGQPPVSPASMALGMGGMPPAVAPLGSLGPMALGGQRPAPPASMFQGQQQQQQQQMRGQGMPMSGGGYTQHPR</sequence>
<dbReference type="CDD" id="cd09804">
    <property type="entry name" value="Dcp1"/>
    <property type="match status" value="1"/>
</dbReference>
<protein>
    <recommendedName>
        <fullName evidence="8">Dcp1-like decapping family-domain-containing protein</fullName>
    </recommendedName>
</protein>
<evidence type="ECO:0000256" key="5">
    <source>
        <dbReference type="SAM" id="MobiDB-lite"/>
    </source>
</evidence>
<feature type="compositionally biased region" description="Low complexity" evidence="5">
    <location>
        <begin position="488"/>
        <end position="504"/>
    </location>
</feature>
<dbReference type="Gene3D" id="2.30.29.30">
    <property type="entry name" value="Pleckstrin-homology domain (PH domain)/Phosphotyrosine-binding domain (PTB)"/>
    <property type="match status" value="1"/>
</dbReference>
<accession>A0A1Y2HUB4</accession>
<gene>
    <name evidence="6" type="ORF">BCR44DRAFT_33981</name>
</gene>
<organism evidence="6 7">
    <name type="scientific">Catenaria anguillulae PL171</name>
    <dbReference type="NCBI Taxonomy" id="765915"/>
    <lineage>
        <taxon>Eukaryota</taxon>
        <taxon>Fungi</taxon>
        <taxon>Fungi incertae sedis</taxon>
        <taxon>Blastocladiomycota</taxon>
        <taxon>Blastocladiomycetes</taxon>
        <taxon>Blastocladiales</taxon>
        <taxon>Catenariaceae</taxon>
        <taxon>Catenaria</taxon>
    </lineage>
</organism>
<evidence type="ECO:0000256" key="4">
    <source>
        <dbReference type="ARBA" id="ARBA00022664"/>
    </source>
</evidence>
<dbReference type="SUPFAM" id="SSF50729">
    <property type="entry name" value="PH domain-like"/>
    <property type="match status" value="1"/>
</dbReference>
<feature type="compositionally biased region" description="Gly residues" evidence="5">
    <location>
        <begin position="505"/>
        <end position="515"/>
    </location>
</feature>
<dbReference type="InterPro" id="IPR011993">
    <property type="entry name" value="PH-like_dom_sf"/>
</dbReference>
<proteinExistence type="inferred from homology"/>
<comment type="caution">
    <text evidence="6">The sequence shown here is derived from an EMBL/GenBank/DDBJ whole genome shotgun (WGS) entry which is preliminary data.</text>
</comment>
<feature type="compositionally biased region" description="Low complexity" evidence="5">
    <location>
        <begin position="255"/>
        <end position="296"/>
    </location>
</feature>
<dbReference type="GO" id="GO:0006397">
    <property type="term" value="P:mRNA processing"/>
    <property type="evidence" value="ECO:0007669"/>
    <property type="project" value="UniProtKB-KW"/>
</dbReference>
<feature type="compositionally biased region" description="Low complexity" evidence="5">
    <location>
        <begin position="159"/>
        <end position="171"/>
    </location>
</feature>
<reference evidence="6 7" key="1">
    <citation type="submission" date="2016-07" db="EMBL/GenBank/DDBJ databases">
        <title>Pervasive Adenine N6-methylation of Active Genes in Fungi.</title>
        <authorList>
            <consortium name="DOE Joint Genome Institute"/>
            <person name="Mondo S.J."/>
            <person name="Dannebaum R.O."/>
            <person name="Kuo R.C."/>
            <person name="Labutti K."/>
            <person name="Haridas S."/>
            <person name="Kuo A."/>
            <person name="Salamov A."/>
            <person name="Ahrendt S.R."/>
            <person name="Lipzen A."/>
            <person name="Sullivan W."/>
            <person name="Andreopoulos W.B."/>
            <person name="Clum A."/>
            <person name="Lindquist E."/>
            <person name="Daum C."/>
            <person name="Ramamoorthy G.K."/>
            <person name="Gryganskyi A."/>
            <person name="Culley D."/>
            <person name="Magnuson J.K."/>
            <person name="James T.Y."/>
            <person name="O'Malley M.A."/>
            <person name="Stajich J.E."/>
            <person name="Spatafora J.W."/>
            <person name="Visel A."/>
            <person name="Grigoriev I.V."/>
        </authorList>
    </citation>
    <scope>NUCLEOTIDE SEQUENCE [LARGE SCALE GENOMIC DNA]</scope>
    <source>
        <strain evidence="6 7">PL171</strain>
    </source>
</reference>
<evidence type="ECO:0000256" key="1">
    <source>
        <dbReference type="ARBA" id="ARBA00004496"/>
    </source>
</evidence>
<evidence type="ECO:0000256" key="2">
    <source>
        <dbReference type="ARBA" id="ARBA00008778"/>
    </source>
</evidence>
<dbReference type="GO" id="GO:0000932">
    <property type="term" value="C:P-body"/>
    <property type="evidence" value="ECO:0007669"/>
    <property type="project" value="TreeGrafter"/>
</dbReference>
<dbReference type="EMBL" id="MCFL01000009">
    <property type="protein sequence ID" value="ORZ38180.1"/>
    <property type="molecule type" value="Genomic_DNA"/>
</dbReference>
<evidence type="ECO:0000313" key="7">
    <source>
        <dbReference type="Proteomes" id="UP000193411"/>
    </source>
</evidence>
<comment type="subcellular location">
    <subcellularLocation>
        <location evidence="1">Cytoplasm</location>
    </subcellularLocation>
</comment>
<dbReference type="GO" id="GO:0008047">
    <property type="term" value="F:enzyme activator activity"/>
    <property type="evidence" value="ECO:0007669"/>
    <property type="project" value="InterPro"/>
</dbReference>
<dbReference type="GO" id="GO:0031087">
    <property type="term" value="P:deadenylation-independent decapping of nuclear-transcribed mRNA"/>
    <property type="evidence" value="ECO:0007669"/>
    <property type="project" value="TreeGrafter"/>
</dbReference>
<dbReference type="STRING" id="765915.A0A1Y2HUB4"/>
<feature type="compositionally biased region" description="Polar residues" evidence="5">
    <location>
        <begin position="297"/>
        <end position="320"/>
    </location>
</feature>
<dbReference type="Proteomes" id="UP000193411">
    <property type="component" value="Unassembled WGS sequence"/>
</dbReference>
<feature type="compositionally biased region" description="Basic and acidic residues" evidence="5">
    <location>
        <begin position="1"/>
        <end position="10"/>
    </location>
</feature>
<evidence type="ECO:0000313" key="6">
    <source>
        <dbReference type="EMBL" id="ORZ38180.1"/>
    </source>
</evidence>
<name>A0A1Y2HUB4_9FUNG</name>
<keyword evidence="3" id="KW-0963">Cytoplasm</keyword>